<evidence type="ECO:0000256" key="4">
    <source>
        <dbReference type="ARBA" id="ARBA00022989"/>
    </source>
</evidence>
<feature type="domain" description="Ribosome receptor lysine/proline rich" evidence="9">
    <location>
        <begin position="29"/>
        <end position="163"/>
    </location>
</feature>
<reference evidence="11" key="2">
    <citation type="submission" date="2025-08" db="UniProtKB">
        <authorList>
            <consortium name="RefSeq"/>
        </authorList>
    </citation>
    <scope>IDENTIFICATION</scope>
    <source>
        <tissue evidence="11">Tongue muscle</tissue>
    </source>
</reference>
<dbReference type="PANTHER" id="PTHR18864:SF1">
    <property type="entry name" value="KINECTIN"/>
    <property type="match status" value="1"/>
</dbReference>
<evidence type="ECO:0000256" key="5">
    <source>
        <dbReference type="ARBA" id="ARBA00023136"/>
    </source>
</evidence>
<protein>
    <submittedName>
        <fullName evidence="11">Kinectin isoform X3</fullName>
    </submittedName>
</protein>
<keyword evidence="3" id="KW-0256">Endoplasmic reticulum</keyword>
<feature type="coiled-coil region" evidence="6">
    <location>
        <begin position="564"/>
        <end position="1012"/>
    </location>
</feature>
<keyword evidence="2 8" id="KW-0812">Transmembrane</keyword>
<keyword evidence="4 8" id="KW-1133">Transmembrane helix</keyword>
<evidence type="ECO:0000256" key="1">
    <source>
        <dbReference type="ARBA" id="ARBA00004389"/>
    </source>
</evidence>
<comment type="subcellular location">
    <subcellularLocation>
        <location evidence="1">Endoplasmic reticulum membrane</location>
        <topology evidence="1">Single-pass membrane protein</topology>
    </subcellularLocation>
</comment>
<feature type="compositionally biased region" description="Basic and acidic residues" evidence="7">
    <location>
        <begin position="170"/>
        <end position="182"/>
    </location>
</feature>
<dbReference type="GeneID" id="110135279"/>
<dbReference type="PANTHER" id="PTHR18864">
    <property type="entry name" value="KINECTIN"/>
    <property type="match status" value="1"/>
</dbReference>
<keyword evidence="5 8" id="KW-0472">Membrane</keyword>
<sequence>MEFYESTYFIVLIPSVVITVIFLFFWLFMKETLYDEVLAKQKREQKLIPTKTDKKKAEKKKNKKKEIQNGNLHESDSESVPRDFKLSDALAVEDEQVVPVPLNVVESPSSVRERKKKEKKHKPVLEEQVTKESDVSKIPCKKVEPVPVTKQPTPPSEAAASKKKPGQKKSKNESDDQDKKVESLTAPSKKQESLPLHQETKQESGSGKKKVSSKKQKTENVLVDEPLIHATTYIPLMDNADSNPVVDKREVIDLIKPDQVEVIQKTGAKKLKIETDKENAEVKFKDFLLSLKTMMFSEEEALCVVDLLKEKSGVIQDALKKYNKGELTALVHQLQEKDKLVTALKEDTAAMKDRCKQLTQEMMAEKERSSVVIARMKDRIGTLEKEHNVFQNKMHVSYQETQQMQMKFQQVREQMEAEIAHLKQENGILRDAVSNTTNQLESKQSAELNKLRQDYARLVNELTEKTGKLQQEEVQKKNAEQAVTQLKVQLQEAERRWEEVQSYIRKRTAEHEAAQQDLQSKFVAKENEVQSLHSKLTDTLVSKQQLEQRLMQLMESEQKRVNKEESLQMQVQDILEQNEALKAQIQQFHSQIAAQTSASALAEELHKVIAEKDKQIKQTEDSLANEHDHLASKEEELKDIQNMNFLLKAEVQKLQALANEQAAAAHELEKMQKSIHVKDDKIRLLEEQLQCEISNKMEEFKILSDQNKALQLEVQKLQTLVSEQPNKDVLEQMERCIQEKDEKLKTVEELLETGLIQVATKEEELNAIRTENSSLTKEVQDLKAKQNDQVSFASLVEELKKVIHEKDGKIKSVEELLEAELLKVANKEKTIQLSITSQVQELQNLLRGKEEQMNSMKTALEEKEKDLDDRGRRLQDLQEENESLKIHVQEFAQHKFQEACSASQFEELQIVLKEKENEMKRLETMLKERESDLSNKSKLLQEVQDENKLFKSQIEELKQQNYQQASSFPPHEELLKVISEREKKITDLENELDSLKDAVEHQRKKNNDLREKNWEAMEALASTEKLLQDKVNKTSKERQQHVEAVELEAKEVLKKLFPKVSVPSNLSYSEWLHGFEKKAKECLAGASGSEEVKDLEHKLKEADEMHTLLQLECEKYKSVLAETEGILQKLQRSVEQEENKWKVKVDESQKTIKQMQLSFTSLEQELDRLRRENKDVENLRREREHLEMELEKAEMERSTYVTEVRELKDLLTELQKKLDDSYSEAVRQNEELNLLKKQLNETHAKLRTEQSERQKVAGDLHKAQQSLDLIQSKIVKAAGDTTVIENSDVSQEMESSEKETMSISLNQTVTQLQQLLQAVNQQLTKEKEHYQVLE</sequence>
<dbReference type="InterPro" id="IPR007794">
    <property type="entry name" value="Rib_rcpt_KP"/>
</dbReference>
<evidence type="ECO:0000313" key="10">
    <source>
        <dbReference type="Proteomes" id="UP001652640"/>
    </source>
</evidence>
<evidence type="ECO:0000256" key="3">
    <source>
        <dbReference type="ARBA" id="ARBA00022824"/>
    </source>
</evidence>
<name>A0ABM4ICE3_ODOVR</name>
<evidence type="ECO:0000256" key="2">
    <source>
        <dbReference type="ARBA" id="ARBA00022692"/>
    </source>
</evidence>
<feature type="region of interest" description="Disordered" evidence="7">
    <location>
        <begin position="108"/>
        <end position="218"/>
    </location>
</feature>
<feature type="transmembrane region" description="Helical" evidence="8">
    <location>
        <begin position="7"/>
        <end position="29"/>
    </location>
</feature>
<feature type="coiled-coil region" evidence="6">
    <location>
        <begin position="1092"/>
        <end position="1252"/>
    </location>
</feature>
<feature type="compositionally biased region" description="Basic and acidic residues" evidence="7">
    <location>
        <begin position="123"/>
        <end position="135"/>
    </location>
</feature>
<gene>
    <name evidence="11" type="primary">KTN1</name>
</gene>
<dbReference type="Proteomes" id="UP001652640">
    <property type="component" value="Chromosome 6"/>
</dbReference>
<proteinExistence type="predicted"/>
<evidence type="ECO:0000256" key="8">
    <source>
        <dbReference type="SAM" id="Phobius"/>
    </source>
</evidence>
<dbReference type="InterPro" id="IPR024854">
    <property type="entry name" value="Kinectin"/>
</dbReference>
<reference evidence="10" key="1">
    <citation type="journal article" date="2022" name="J. Hered.">
        <title>A De Novo Chromosome-Level Genome Assembly of the White-Tailed Deer, Odocoileus Virginianus.</title>
        <authorList>
            <person name="London E.W."/>
            <person name="Roca A.L."/>
            <person name="Novakofski J.E."/>
            <person name="Mateus-Pinilla N.E."/>
        </authorList>
    </citation>
    <scope>NUCLEOTIDE SEQUENCE [LARGE SCALE GENOMIC DNA]</scope>
</reference>
<evidence type="ECO:0000256" key="6">
    <source>
        <dbReference type="SAM" id="Coils"/>
    </source>
</evidence>
<dbReference type="RefSeq" id="XP_070325493.1">
    <property type="nucleotide sequence ID" value="XM_070469392.1"/>
</dbReference>
<evidence type="ECO:0000313" key="11">
    <source>
        <dbReference type="RefSeq" id="XP_070325493.1"/>
    </source>
</evidence>
<keyword evidence="10" id="KW-1185">Reference proteome</keyword>
<organism evidence="10 11">
    <name type="scientific">Odocoileus virginianus</name>
    <name type="common">White-tailed deer</name>
    <dbReference type="NCBI Taxonomy" id="9874"/>
    <lineage>
        <taxon>Eukaryota</taxon>
        <taxon>Metazoa</taxon>
        <taxon>Chordata</taxon>
        <taxon>Craniata</taxon>
        <taxon>Vertebrata</taxon>
        <taxon>Euteleostomi</taxon>
        <taxon>Mammalia</taxon>
        <taxon>Eutheria</taxon>
        <taxon>Laurasiatheria</taxon>
        <taxon>Artiodactyla</taxon>
        <taxon>Ruminantia</taxon>
        <taxon>Pecora</taxon>
        <taxon>Cervidae</taxon>
        <taxon>Odocoileinae</taxon>
        <taxon>Odocoileus</taxon>
    </lineage>
</organism>
<feature type="compositionally biased region" description="Basic residues" evidence="7">
    <location>
        <begin position="113"/>
        <end position="122"/>
    </location>
</feature>
<feature type="coiled-coil region" evidence="6">
    <location>
        <begin position="341"/>
        <end position="496"/>
    </location>
</feature>
<feature type="region of interest" description="Disordered" evidence="7">
    <location>
        <begin position="48"/>
        <end position="81"/>
    </location>
</feature>
<keyword evidence="6" id="KW-0175">Coiled coil</keyword>
<accession>A0ABM4ICE3</accession>
<evidence type="ECO:0000256" key="7">
    <source>
        <dbReference type="SAM" id="MobiDB-lite"/>
    </source>
</evidence>
<evidence type="ECO:0000259" key="9">
    <source>
        <dbReference type="Pfam" id="PF05104"/>
    </source>
</evidence>
<dbReference type="Pfam" id="PF05104">
    <property type="entry name" value="Rib_recp_KP_reg"/>
    <property type="match status" value="1"/>
</dbReference>